<dbReference type="PANTHER" id="PTHR24198">
    <property type="entry name" value="ANKYRIN REPEAT AND PROTEIN KINASE DOMAIN-CONTAINING PROTEIN"/>
    <property type="match status" value="1"/>
</dbReference>
<organism evidence="4 5">
    <name type="scientific">Exocentrus adspersus</name>
    <dbReference type="NCBI Taxonomy" id="1586481"/>
    <lineage>
        <taxon>Eukaryota</taxon>
        <taxon>Metazoa</taxon>
        <taxon>Ecdysozoa</taxon>
        <taxon>Arthropoda</taxon>
        <taxon>Hexapoda</taxon>
        <taxon>Insecta</taxon>
        <taxon>Pterygota</taxon>
        <taxon>Neoptera</taxon>
        <taxon>Endopterygota</taxon>
        <taxon>Coleoptera</taxon>
        <taxon>Polyphaga</taxon>
        <taxon>Cucujiformia</taxon>
        <taxon>Chrysomeloidea</taxon>
        <taxon>Cerambycidae</taxon>
        <taxon>Lamiinae</taxon>
        <taxon>Acanthocinini</taxon>
        <taxon>Exocentrus</taxon>
    </lineage>
</organism>
<dbReference type="Pfam" id="PF13637">
    <property type="entry name" value="Ank_4"/>
    <property type="match status" value="1"/>
</dbReference>
<keyword evidence="2 3" id="KW-0040">ANK repeat</keyword>
<dbReference type="PANTHER" id="PTHR24198:SF165">
    <property type="entry name" value="ANKYRIN REPEAT-CONTAINING PROTEIN-RELATED"/>
    <property type="match status" value="1"/>
</dbReference>
<feature type="repeat" description="ANK" evidence="3">
    <location>
        <begin position="494"/>
        <end position="516"/>
    </location>
</feature>
<feature type="repeat" description="ANK" evidence="3">
    <location>
        <begin position="567"/>
        <end position="599"/>
    </location>
</feature>
<dbReference type="SUPFAM" id="SSF48403">
    <property type="entry name" value="Ankyrin repeat"/>
    <property type="match status" value="2"/>
</dbReference>
<comment type="caution">
    <text evidence="4">The sequence shown here is derived from an EMBL/GenBank/DDBJ whole genome shotgun (WGS) entry which is preliminary data.</text>
</comment>
<reference evidence="4 5" key="1">
    <citation type="journal article" date="2023" name="Insect Mol. Biol.">
        <title>Genome sequencing provides insights into the evolution of gene families encoding plant cell wall-degrading enzymes in longhorned beetles.</title>
        <authorList>
            <person name="Shin N.R."/>
            <person name="Okamura Y."/>
            <person name="Kirsch R."/>
            <person name="Pauchet Y."/>
        </authorList>
    </citation>
    <scope>NUCLEOTIDE SEQUENCE [LARGE SCALE GENOMIC DNA]</scope>
    <source>
        <strain evidence="4">EAD_L_NR</strain>
    </source>
</reference>
<name>A0AAV8WH52_9CUCU</name>
<accession>A0AAV8WH52</accession>
<dbReference type="InterPro" id="IPR027417">
    <property type="entry name" value="P-loop_NTPase"/>
</dbReference>
<feature type="repeat" description="ANK" evidence="3">
    <location>
        <begin position="633"/>
        <end position="665"/>
    </location>
</feature>
<dbReference type="AlphaFoldDB" id="A0AAV8WH52"/>
<dbReference type="Gene3D" id="1.25.40.20">
    <property type="entry name" value="Ankyrin repeat-containing domain"/>
    <property type="match status" value="1"/>
</dbReference>
<protein>
    <submittedName>
        <fullName evidence="4">Uncharacterized protein</fullName>
    </submittedName>
</protein>
<evidence type="ECO:0000256" key="3">
    <source>
        <dbReference type="PROSITE-ProRule" id="PRU00023"/>
    </source>
</evidence>
<keyword evidence="5" id="KW-1185">Reference proteome</keyword>
<dbReference type="InterPro" id="IPR002110">
    <property type="entry name" value="Ankyrin_rpt"/>
</dbReference>
<gene>
    <name evidence="4" type="ORF">NQ315_009601</name>
</gene>
<dbReference type="Gene3D" id="3.40.50.300">
    <property type="entry name" value="P-loop containing nucleotide triphosphate hydrolases"/>
    <property type="match status" value="1"/>
</dbReference>
<dbReference type="InterPro" id="IPR036770">
    <property type="entry name" value="Ankyrin_rpt-contain_sf"/>
</dbReference>
<dbReference type="EMBL" id="JANEYG010000001">
    <property type="protein sequence ID" value="KAJ8925753.1"/>
    <property type="molecule type" value="Genomic_DNA"/>
</dbReference>
<feature type="repeat" description="ANK" evidence="3">
    <location>
        <begin position="600"/>
        <end position="632"/>
    </location>
</feature>
<dbReference type="Proteomes" id="UP001159042">
    <property type="component" value="Unassembled WGS sequence"/>
</dbReference>
<dbReference type="PROSITE" id="PS50297">
    <property type="entry name" value="ANK_REP_REGION"/>
    <property type="match status" value="3"/>
</dbReference>
<dbReference type="SMART" id="SM00248">
    <property type="entry name" value="ANK"/>
    <property type="match status" value="9"/>
</dbReference>
<evidence type="ECO:0000313" key="5">
    <source>
        <dbReference type="Proteomes" id="UP001159042"/>
    </source>
</evidence>
<sequence>MGKSMFLDFIHSKLSPHHWVIYMDLKKFRDSIKGIQTTEQLISFFCECHIENVNKAYHGFLQTIHNTVHHKVVWLIDDYEEINDPKLLKLLKQAKRRGFTIWIVARPFLKSELENTFHTFSMELQEFNENDQMNFIAKYLKQQNKNEDDIKKTLIANMRRVHDIYEKFIEIKVNNEDYGVDKEWYIRTISKLALRVFFQDMALTKVFDLEEFSEDKVMYLFLVTSNAEFLAARWLLHTAEKQISGRTPFNVTTNLRWLYLKELTGIRLFFDNMLTKQLPLHSAIVNKENDRAEKFNNKDYFFQIDLLQRSVFHLVSGYGNYFDIGIPSRKPLILLRNLDVHSHTTREDQNILLYPIESEIPQKPNANINLSRYLSEIPLVESTRQILRKDKLKMNCFDYALLSGSLLELDALLHFRNSIPQPLLQDTKYFLLFHCVKNGYRNILNALGVQDLNNIKIGGSKMSLLHLAVCSENMEAIEKLTSEHNLDYWGIDNEGNTPLHIACNRNNHDILEYLINLKTIDTNFINRKNFKGESHLYILARRRGHEKFIQKIIKTFQGIEIDSECLNGNTPFIVSIIFNKIQVATLLHSNGAEVNHENRNKMTALHYAASKGFSKCMTKLLSWGANINQKDNYGITPLMRASTWGHTKMVSLLLRNKAKLNLVNRHRWAALHYAVKRNNIEIIALLLKWKPSVNIVDSIGDSPILIACKYNFPKAVELLLSCDITYGKKRALRISIEKGHKECIDLLLQAGITL</sequence>
<evidence type="ECO:0000313" key="4">
    <source>
        <dbReference type="EMBL" id="KAJ8925753.1"/>
    </source>
</evidence>
<evidence type="ECO:0000256" key="1">
    <source>
        <dbReference type="ARBA" id="ARBA00022737"/>
    </source>
</evidence>
<dbReference type="Pfam" id="PF12796">
    <property type="entry name" value="Ank_2"/>
    <property type="match status" value="2"/>
</dbReference>
<feature type="repeat" description="ANK" evidence="3">
    <location>
        <begin position="666"/>
        <end position="698"/>
    </location>
</feature>
<dbReference type="PROSITE" id="PS50088">
    <property type="entry name" value="ANK_REPEAT"/>
    <property type="match status" value="5"/>
</dbReference>
<evidence type="ECO:0000256" key="2">
    <source>
        <dbReference type="ARBA" id="ARBA00023043"/>
    </source>
</evidence>
<proteinExistence type="predicted"/>
<keyword evidence="1" id="KW-0677">Repeat</keyword>